<evidence type="ECO:0000313" key="4">
    <source>
        <dbReference type="Proteomes" id="UP000004995"/>
    </source>
</evidence>
<dbReference type="CDD" id="cd18809">
    <property type="entry name" value="SF1_C_RecD"/>
    <property type="match status" value="1"/>
</dbReference>
<dbReference type="Pfam" id="PF21530">
    <property type="entry name" value="Pif1_2B_dom"/>
    <property type="match status" value="1"/>
</dbReference>
<dbReference type="EMBL" id="CM003528">
    <property type="protein sequence ID" value="RCV06216.1"/>
    <property type="molecule type" value="Genomic_DNA"/>
</dbReference>
<dbReference type="EMBL" id="AGNK02000245">
    <property type="status" value="NOT_ANNOTATED_CDS"/>
    <property type="molecule type" value="Genomic_DNA"/>
</dbReference>
<dbReference type="OMA" id="ARHINDY"/>
<dbReference type="PANTHER" id="PTHR10492:SF94">
    <property type="entry name" value="ATP-DEPENDENT DNA HELICASE"/>
    <property type="match status" value="1"/>
</dbReference>
<accession>K3Z063</accession>
<dbReference type="AlphaFoldDB" id="K3Z063"/>
<dbReference type="eggNOG" id="KOG0987">
    <property type="taxonomic scope" value="Eukaryota"/>
</dbReference>
<gene>
    <name evidence="2" type="ORF">SETIT_1G145600v2</name>
</gene>
<protein>
    <recommendedName>
        <fullName evidence="1">DNA helicase Pif1-like 2B domain-containing protein</fullName>
    </recommendedName>
</protein>
<dbReference type="STRING" id="4555.K3Z063"/>
<keyword evidence="4" id="KW-1185">Reference proteome</keyword>
<dbReference type="EnsemblPlants" id="KQL29457">
    <property type="protein sequence ID" value="KQL29457"/>
    <property type="gene ID" value="SETIT_019924mg"/>
</dbReference>
<dbReference type="Gene3D" id="3.40.50.300">
    <property type="entry name" value="P-loop containing nucleotide triphosphate hydrolases"/>
    <property type="match status" value="1"/>
</dbReference>
<name>K3Z063_SETIT</name>
<feature type="domain" description="DNA helicase Pif1-like 2B" evidence="1">
    <location>
        <begin position="91"/>
        <end position="136"/>
    </location>
</feature>
<dbReference type="InterPro" id="IPR027417">
    <property type="entry name" value="P-loop_NTPase"/>
</dbReference>
<evidence type="ECO:0000313" key="3">
    <source>
        <dbReference type="EnsemblPlants" id="KQL29457"/>
    </source>
</evidence>
<dbReference type="HOGENOM" id="CLU_001324_14_0_1"/>
<reference evidence="2" key="2">
    <citation type="submission" date="2015-07" db="EMBL/GenBank/DDBJ databases">
        <authorList>
            <person name="Noorani M."/>
        </authorList>
    </citation>
    <scope>NUCLEOTIDE SEQUENCE</scope>
    <source>
        <strain evidence="2">Yugu1</strain>
    </source>
</reference>
<organism evidence="3 4">
    <name type="scientific">Setaria italica</name>
    <name type="common">Foxtail millet</name>
    <name type="synonym">Panicum italicum</name>
    <dbReference type="NCBI Taxonomy" id="4555"/>
    <lineage>
        <taxon>Eukaryota</taxon>
        <taxon>Viridiplantae</taxon>
        <taxon>Streptophyta</taxon>
        <taxon>Embryophyta</taxon>
        <taxon>Tracheophyta</taxon>
        <taxon>Spermatophyta</taxon>
        <taxon>Magnoliopsida</taxon>
        <taxon>Liliopsida</taxon>
        <taxon>Poales</taxon>
        <taxon>Poaceae</taxon>
        <taxon>PACMAD clade</taxon>
        <taxon>Panicoideae</taxon>
        <taxon>Panicodae</taxon>
        <taxon>Paniceae</taxon>
        <taxon>Cenchrinae</taxon>
        <taxon>Setaria</taxon>
    </lineage>
</organism>
<dbReference type="Proteomes" id="UP000004995">
    <property type="component" value="Unassembled WGS sequence"/>
</dbReference>
<evidence type="ECO:0000259" key="1">
    <source>
        <dbReference type="Pfam" id="PF21530"/>
    </source>
</evidence>
<dbReference type="OrthoDB" id="683365at2759"/>
<dbReference type="InterPro" id="IPR049163">
    <property type="entry name" value="Pif1-like_2B_dom"/>
</dbReference>
<dbReference type="FunFam" id="3.40.50.300:FF:002884">
    <property type="entry name" value="ATP-dependent DNA helicase"/>
    <property type="match status" value="1"/>
</dbReference>
<reference evidence="2 4" key="1">
    <citation type="journal article" date="2012" name="Nat. Biotechnol.">
        <title>Reference genome sequence of the model plant Setaria.</title>
        <authorList>
            <person name="Bennetzen J.L."/>
            <person name="Schmutz J."/>
            <person name="Wang H."/>
            <person name="Percifield R."/>
            <person name="Hawkins J."/>
            <person name="Pontaroli A.C."/>
            <person name="Estep M."/>
            <person name="Feng L."/>
            <person name="Vaughn J.N."/>
            <person name="Grimwood J."/>
            <person name="Jenkins J."/>
            <person name="Barry K."/>
            <person name="Lindquist E."/>
            <person name="Hellsten U."/>
            <person name="Deshpande S."/>
            <person name="Wang X."/>
            <person name="Wu X."/>
            <person name="Mitros T."/>
            <person name="Triplett J."/>
            <person name="Yang X."/>
            <person name="Ye C.Y."/>
            <person name="Mauro-Herrera M."/>
            <person name="Wang L."/>
            <person name="Li P."/>
            <person name="Sharma M."/>
            <person name="Sharma R."/>
            <person name="Ronald P.C."/>
            <person name="Panaud O."/>
            <person name="Kellogg E.A."/>
            <person name="Brutnell T.P."/>
            <person name="Doust A.N."/>
            <person name="Tuskan G.A."/>
            <person name="Rokhsar D."/>
            <person name="Devos K.M."/>
        </authorList>
    </citation>
    <scope>NUCLEOTIDE SEQUENCE [LARGE SCALE GENOMIC DNA]</scope>
    <source>
        <strain evidence="4">cv. Yugu1</strain>
        <strain evidence="2">Yugu1</strain>
    </source>
</reference>
<dbReference type="SUPFAM" id="SSF52540">
    <property type="entry name" value="P-loop containing nucleoside triphosphate hydrolases"/>
    <property type="match status" value="1"/>
</dbReference>
<dbReference type="Gramene" id="KQL29457">
    <property type="protein sequence ID" value="KQL29457"/>
    <property type="gene ID" value="SETIT_019924mg"/>
</dbReference>
<reference evidence="3" key="3">
    <citation type="submission" date="2018-08" db="UniProtKB">
        <authorList>
            <consortium name="EnsemblPlants"/>
        </authorList>
    </citation>
    <scope>IDENTIFICATION</scope>
    <source>
        <strain evidence="3">Yugu1</strain>
    </source>
</reference>
<dbReference type="PANTHER" id="PTHR10492">
    <property type="match status" value="1"/>
</dbReference>
<evidence type="ECO:0000313" key="2">
    <source>
        <dbReference type="EMBL" id="RCV06216.1"/>
    </source>
</evidence>
<proteinExistence type="predicted"/>
<sequence length="244" mass="27583">MRPKLKLRNYSINGTCKISRRSNTLIDPVFPDLPDNCRSASYMCECAILSTWNEHVDVVNALIIDRFPGTKHVYYSFDSVEDDTRNNYPLDFLNSVTPNGLPPHELTIKKNCPVILLHNLDPHNGLCNGTRLIVVNGQHAGKRLFIPSIPMSPLEDLSLSFKFERKQFPICLSFAMTINKAQGQTIPNVGIYLPEPIFAQGHLYVALSRDVSHETTWVLARKNKDMDPTGKGTKNIVYRDVLET</sequence>
<dbReference type="FunCoup" id="K3Z063">
    <property type="interactions" value="1"/>
</dbReference>